<proteinExistence type="predicted"/>
<dbReference type="SUPFAM" id="SSF55874">
    <property type="entry name" value="ATPase domain of HSP90 chaperone/DNA topoisomerase II/histidine kinase"/>
    <property type="match status" value="1"/>
</dbReference>
<feature type="domain" description="Histidine kinase/HSP90-like ATPase" evidence="3">
    <location>
        <begin position="24"/>
        <end position="123"/>
    </location>
</feature>
<organism evidence="4">
    <name type="scientific">Streptomyces sp. NBC_00049</name>
    <dbReference type="NCBI Taxonomy" id="2903617"/>
    <lineage>
        <taxon>Bacteria</taxon>
        <taxon>Bacillati</taxon>
        <taxon>Actinomycetota</taxon>
        <taxon>Actinomycetes</taxon>
        <taxon>Kitasatosporales</taxon>
        <taxon>Streptomycetaceae</taxon>
        <taxon>Streptomyces</taxon>
    </lineage>
</organism>
<dbReference type="PANTHER" id="PTHR35526">
    <property type="entry name" value="ANTI-SIGMA-F FACTOR RSBW-RELATED"/>
    <property type="match status" value="1"/>
</dbReference>
<evidence type="ECO:0000313" key="4">
    <source>
        <dbReference type="EMBL" id="WTU77713.1"/>
    </source>
</evidence>
<keyword evidence="4" id="KW-0547">Nucleotide-binding</keyword>
<evidence type="ECO:0000256" key="1">
    <source>
        <dbReference type="ARBA" id="ARBA00022527"/>
    </source>
</evidence>
<evidence type="ECO:0000256" key="2">
    <source>
        <dbReference type="SAM" id="MobiDB-lite"/>
    </source>
</evidence>
<evidence type="ECO:0000259" key="3">
    <source>
        <dbReference type="Pfam" id="PF13581"/>
    </source>
</evidence>
<dbReference type="EMBL" id="CP108264">
    <property type="protein sequence ID" value="WTU77713.1"/>
    <property type="molecule type" value="Genomic_DNA"/>
</dbReference>
<keyword evidence="1" id="KW-0808">Transferase</keyword>
<reference evidence="4" key="1">
    <citation type="submission" date="2022-10" db="EMBL/GenBank/DDBJ databases">
        <title>The complete genomes of actinobacterial strains from the NBC collection.</title>
        <authorList>
            <person name="Joergensen T.S."/>
            <person name="Alvarez Arevalo M."/>
            <person name="Sterndorff E.B."/>
            <person name="Faurdal D."/>
            <person name="Vuksanovic O."/>
            <person name="Mourched A.-S."/>
            <person name="Charusanti P."/>
            <person name="Shaw S."/>
            <person name="Blin K."/>
            <person name="Weber T."/>
        </authorList>
    </citation>
    <scope>NUCLEOTIDE SEQUENCE</scope>
    <source>
        <strain evidence="4">NBC_00049</strain>
    </source>
</reference>
<protein>
    <submittedName>
        <fullName evidence="4">ATP-binding protein</fullName>
    </submittedName>
</protein>
<dbReference type="Pfam" id="PF13581">
    <property type="entry name" value="HATPase_c_2"/>
    <property type="match status" value="1"/>
</dbReference>
<feature type="region of interest" description="Disordered" evidence="2">
    <location>
        <begin position="1"/>
        <end position="20"/>
    </location>
</feature>
<name>A0AAU2JY32_9ACTN</name>
<keyword evidence="1" id="KW-0418">Kinase</keyword>
<dbReference type="GO" id="GO:0004674">
    <property type="term" value="F:protein serine/threonine kinase activity"/>
    <property type="evidence" value="ECO:0007669"/>
    <property type="project" value="UniProtKB-KW"/>
</dbReference>
<dbReference type="Gene3D" id="3.30.565.10">
    <property type="entry name" value="Histidine kinase-like ATPase, C-terminal domain"/>
    <property type="match status" value="1"/>
</dbReference>
<dbReference type="AlphaFoldDB" id="A0AAU2JY32"/>
<dbReference type="InterPro" id="IPR050267">
    <property type="entry name" value="Anti-sigma-factor_SerPK"/>
</dbReference>
<dbReference type="PANTHER" id="PTHR35526:SF3">
    <property type="entry name" value="ANTI-SIGMA-F FACTOR RSBW"/>
    <property type="match status" value="1"/>
</dbReference>
<gene>
    <name evidence="4" type="ORF">OG327_32795</name>
</gene>
<dbReference type="InterPro" id="IPR036890">
    <property type="entry name" value="HATPase_C_sf"/>
</dbReference>
<dbReference type="CDD" id="cd16936">
    <property type="entry name" value="HATPase_RsbW-like"/>
    <property type="match status" value="1"/>
</dbReference>
<keyword evidence="4" id="KW-0067">ATP-binding</keyword>
<dbReference type="InterPro" id="IPR003594">
    <property type="entry name" value="HATPase_dom"/>
</dbReference>
<keyword evidence="1" id="KW-0723">Serine/threonine-protein kinase</keyword>
<dbReference type="GO" id="GO:0005524">
    <property type="term" value="F:ATP binding"/>
    <property type="evidence" value="ECO:0007669"/>
    <property type="project" value="UniProtKB-KW"/>
</dbReference>
<sequence length="131" mass="14104">MDVPVLDRSLPRGGQPTVSARDATRAFLHHAARIRPPTESGHDDAVLLVVGELVANAIRHTKGPALLHLELNGDHIDICVTDTSSDPPKPYPPHTDGTGGWGWQLINHLATEVHIEPTPEGGKTICARAPW</sequence>
<accession>A0AAU2JY32</accession>